<feature type="transmembrane region" description="Helical" evidence="7">
    <location>
        <begin position="12"/>
        <end position="33"/>
    </location>
</feature>
<keyword evidence="6 7" id="KW-0472">Membrane</keyword>
<feature type="transmembrane region" description="Helical" evidence="7">
    <location>
        <begin position="234"/>
        <end position="256"/>
    </location>
</feature>
<dbReference type="SUPFAM" id="SSF90123">
    <property type="entry name" value="ABC transporter transmembrane region"/>
    <property type="match status" value="1"/>
</dbReference>
<dbReference type="InterPro" id="IPR027417">
    <property type="entry name" value="P-loop_NTPase"/>
</dbReference>
<keyword evidence="2 7" id="KW-0812">Transmembrane</keyword>
<comment type="subcellular location">
    <subcellularLocation>
        <location evidence="1">Cell membrane</location>
        <topology evidence="1">Multi-pass membrane protein</topology>
    </subcellularLocation>
</comment>
<evidence type="ECO:0000256" key="6">
    <source>
        <dbReference type="ARBA" id="ARBA00023136"/>
    </source>
</evidence>
<keyword evidence="5 7" id="KW-1133">Transmembrane helix</keyword>
<dbReference type="SMART" id="SM00382">
    <property type="entry name" value="AAA"/>
    <property type="match status" value="1"/>
</dbReference>
<feature type="domain" description="ABC transporter" evidence="8">
    <location>
        <begin position="330"/>
        <end position="577"/>
    </location>
</feature>
<dbReference type="SUPFAM" id="SSF52540">
    <property type="entry name" value="P-loop containing nucleoside triphosphate hydrolases"/>
    <property type="match status" value="1"/>
</dbReference>
<dbReference type="InterPro" id="IPR017871">
    <property type="entry name" value="ABC_transporter-like_CS"/>
</dbReference>
<feature type="transmembrane region" description="Helical" evidence="7">
    <location>
        <begin position="45"/>
        <end position="65"/>
    </location>
</feature>
<evidence type="ECO:0000256" key="3">
    <source>
        <dbReference type="ARBA" id="ARBA00022741"/>
    </source>
</evidence>
<dbReference type="EMBL" id="BAAALS010000010">
    <property type="protein sequence ID" value="GAA1753387.1"/>
    <property type="molecule type" value="Genomic_DNA"/>
</dbReference>
<dbReference type="InterPro" id="IPR003439">
    <property type="entry name" value="ABC_transporter-like_ATP-bd"/>
</dbReference>
<feature type="transmembrane region" description="Helical" evidence="7">
    <location>
        <begin position="150"/>
        <end position="168"/>
    </location>
</feature>
<evidence type="ECO:0000259" key="8">
    <source>
        <dbReference type="PROSITE" id="PS50893"/>
    </source>
</evidence>
<evidence type="ECO:0000256" key="1">
    <source>
        <dbReference type="ARBA" id="ARBA00004651"/>
    </source>
</evidence>
<sequence>MSLAWRSGRGKIALSTVLMILGGVAWPMLAFALREGINAVTTHDPAKALTAGVSVALLVIAALLLQHFAYVPYAEAAELAVVTMNAELIELVAGSGRLGQQENPEYADRVALLRKEIAQFSDGMVGLMAALALAVSMVATGLLLVSVHPLLLLLPLAAVPALFATQRAQRQMAAARDRSATSVRQAGHLFELATSAVPAKELRVFRLQTEVRRRHLRLWGDIGRELRAGELRSAVTEAAGQVVFAVGYVAAVLFVLRATVAGGNQVGDAVLVIVLGAQVNQQVNSALDLLRRLQRMAQSMARLRGLRAPAPVQDAPIAVPEMPDRIRHGVTMRDVSFAYPGADRLSLADVNLTLPAGSVVAVVGENGAGKTTLVKLLCRFYDATAGTIEVDGVDIRRFPVDQWRRRVTAAFQDFVRFEVSAQQTVGVGQLERIDDREAVLAALDRAHAGDLTDRLPQGLSTPLGNSWRQGSELSGGQWQKLALGRAMMRESPLLLILDEPTAALDAEAEHLLFERYAENARRVGRATGAITVLVSHRFSTVRMADLILAVADGRIAEAGSHASLMAADGLYAKLYNLQAAAYRS</sequence>
<proteinExistence type="predicted"/>
<dbReference type="GO" id="GO:0005524">
    <property type="term" value="F:ATP binding"/>
    <property type="evidence" value="ECO:0007669"/>
    <property type="project" value="UniProtKB-KW"/>
</dbReference>
<dbReference type="Proteomes" id="UP001500655">
    <property type="component" value="Unassembled WGS sequence"/>
</dbReference>
<dbReference type="PROSITE" id="PS50893">
    <property type="entry name" value="ABC_TRANSPORTER_2"/>
    <property type="match status" value="1"/>
</dbReference>
<dbReference type="Gene3D" id="3.40.50.300">
    <property type="entry name" value="P-loop containing nucleotide triphosphate hydrolases"/>
    <property type="match status" value="1"/>
</dbReference>
<evidence type="ECO:0000256" key="5">
    <source>
        <dbReference type="ARBA" id="ARBA00022989"/>
    </source>
</evidence>
<dbReference type="PANTHER" id="PTHR43394:SF1">
    <property type="entry name" value="ATP-BINDING CASSETTE SUB-FAMILY B MEMBER 10, MITOCHONDRIAL"/>
    <property type="match status" value="1"/>
</dbReference>
<feature type="transmembrane region" description="Helical" evidence="7">
    <location>
        <begin position="124"/>
        <end position="144"/>
    </location>
</feature>
<accession>A0ABP4WEZ7</accession>
<evidence type="ECO:0000256" key="4">
    <source>
        <dbReference type="ARBA" id="ARBA00022840"/>
    </source>
</evidence>
<protein>
    <submittedName>
        <fullName evidence="10">ABC transporter ATP-binding protein</fullName>
    </submittedName>
</protein>
<organism evidence="10 11">
    <name type="scientific">Luedemannella helvata</name>
    <dbReference type="NCBI Taxonomy" id="349315"/>
    <lineage>
        <taxon>Bacteria</taxon>
        <taxon>Bacillati</taxon>
        <taxon>Actinomycetota</taxon>
        <taxon>Actinomycetes</taxon>
        <taxon>Micromonosporales</taxon>
        <taxon>Micromonosporaceae</taxon>
        <taxon>Luedemannella</taxon>
    </lineage>
</organism>
<evidence type="ECO:0000256" key="7">
    <source>
        <dbReference type="SAM" id="Phobius"/>
    </source>
</evidence>
<evidence type="ECO:0000256" key="2">
    <source>
        <dbReference type="ARBA" id="ARBA00022692"/>
    </source>
</evidence>
<reference evidence="11" key="1">
    <citation type="journal article" date="2019" name="Int. J. Syst. Evol. Microbiol.">
        <title>The Global Catalogue of Microorganisms (GCM) 10K type strain sequencing project: providing services to taxonomists for standard genome sequencing and annotation.</title>
        <authorList>
            <consortium name="The Broad Institute Genomics Platform"/>
            <consortium name="The Broad Institute Genome Sequencing Center for Infectious Disease"/>
            <person name="Wu L."/>
            <person name="Ma J."/>
        </authorList>
    </citation>
    <scope>NUCLEOTIDE SEQUENCE [LARGE SCALE GENOMIC DNA]</scope>
    <source>
        <strain evidence="11">JCM 13249</strain>
    </source>
</reference>
<evidence type="ECO:0000313" key="10">
    <source>
        <dbReference type="EMBL" id="GAA1753387.1"/>
    </source>
</evidence>
<dbReference type="Gene3D" id="1.20.1560.10">
    <property type="entry name" value="ABC transporter type 1, transmembrane domain"/>
    <property type="match status" value="1"/>
</dbReference>
<keyword evidence="4 10" id="KW-0067">ATP-binding</keyword>
<dbReference type="InterPro" id="IPR011527">
    <property type="entry name" value="ABC1_TM_dom"/>
</dbReference>
<dbReference type="PROSITE" id="PS00211">
    <property type="entry name" value="ABC_TRANSPORTER_1"/>
    <property type="match status" value="1"/>
</dbReference>
<keyword evidence="11" id="KW-1185">Reference proteome</keyword>
<dbReference type="Pfam" id="PF00005">
    <property type="entry name" value="ABC_tran"/>
    <property type="match status" value="1"/>
</dbReference>
<dbReference type="PROSITE" id="PS50929">
    <property type="entry name" value="ABC_TM1F"/>
    <property type="match status" value="1"/>
</dbReference>
<evidence type="ECO:0000313" key="11">
    <source>
        <dbReference type="Proteomes" id="UP001500655"/>
    </source>
</evidence>
<keyword evidence="3" id="KW-0547">Nucleotide-binding</keyword>
<feature type="domain" description="ABC transmembrane type-1" evidence="9">
    <location>
        <begin position="13"/>
        <end position="295"/>
    </location>
</feature>
<comment type="caution">
    <text evidence="10">The sequence shown here is derived from an EMBL/GenBank/DDBJ whole genome shotgun (WGS) entry which is preliminary data.</text>
</comment>
<name>A0ABP4WEZ7_9ACTN</name>
<dbReference type="PANTHER" id="PTHR43394">
    <property type="entry name" value="ATP-DEPENDENT PERMEASE MDL1, MITOCHONDRIAL"/>
    <property type="match status" value="1"/>
</dbReference>
<gene>
    <name evidence="10" type="ORF">GCM10009681_25470</name>
</gene>
<dbReference type="InterPro" id="IPR003593">
    <property type="entry name" value="AAA+_ATPase"/>
</dbReference>
<dbReference type="InterPro" id="IPR039421">
    <property type="entry name" value="Type_1_exporter"/>
</dbReference>
<dbReference type="InterPro" id="IPR036640">
    <property type="entry name" value="ABC1_TM_sf"/>
</dbReference>
<evidence type="ECO:0000259" key="9">
    <source>
        <dbReference type="PROSITE" id="PS50929"/>
    </source>
</evidence>